<dbReference type="OrthoDB" id="4728888at2"/>
<dbReference type="RefSeq" id="WP_083120846.1">
    <property type="nucleotide sequence ID" value="NZ_JACKUO010000036.1"/>
</dbReference>
<organism evidence="1 2">
    <name type="scientific">Mycolicibacterium rhodesiae</name>
    <name type="common">Mycobacterium rhodesiae</name>
    <dbReference type="NCBI Taxonomy" id="36814"/>
    <lineage>
        <taxon>Bacteria</taxon>
        <taxon>Bacillati</taxon>
        <taxon>Actinomycetota</taxon>
        <taxon>Actinomycetes</taxon>
        <taxon>Mycobacteriales</taxon>
        <taxon>Mycobacteriaceae</taxon>
        <taxon>Mycolicibacterium</taxon>
    </lineage>
</organism>
<dbReference type="AlphaFoldDB" id="A0A1X0IRU2"/>
<name>A0A1X0IRU2_MYCRH</name>
<proteinExistence type="predicted"/>
<keyword evidence="2" id="KW-1185">Reference proteome</keyword>
<dbReference type="Proteomes" id="UP000192534">
    <property type="component" value="Unassembled WGS sequence"/>
</dbReference>
<gene>
    <name evidence="1" type="ORF">BST42_18930</name>
</gene>
<comment type="caution">
    <text evidence="1">The sequence shown here is derived from an EMBL/GenBank/DDBJ whole genome shotgun (WGS) entry which is preliminary data.</text>
</comment>
<evidence type="ECO:0000313" key="1">
    <source>
        <dbReference type="EMBL" id="ORB50838.1"/>
    </source>
</evidence>
<evidence type="ECO:0000313" key="2">
    <source>
        <dbReference type="Proteomes" id="UP000192534"/>
    </source>
</evidence>
<sequence>MTEISFDRWYRPLAAPLGLGPGRCDVSIAAGTLHVSMGWGFSADIPPAQARVVGVPTTLRSLLVSVTDPDALIPLARTSKTATKVTDGV</sequence>
<protein>
    <submittedName>
        <fullName evidence="1">Uncharacterized protein</fullName>
    </submittedName>
</protein>
<dbReference type="EMBL" id="MVIH01000009">
    <property type="protein sequence ID" value="ORB50838.1"/>
    <property type="molecule type" value="Genomic_DNA"/>
</dbReference>
<accession>A0A1X0IRU2</accession>
<reference evidence="1 2" key="1">
    <citation type="submission" date="2016-12" db="EMBL/GenBank/DDBJ databases">
        <title>The new phylogeny of genus Mycobacterium.</title>
        <authorList>
            <person name="Tortoli E."/>
            <person name="Trovato A."/>
            <person name="Cirillo D.M."/>
        </authorList>
    </citation>
    <scope>NUCLEOTIDE SEQUENCE [LARGE SCALE GENOMIC DNA]</scope>
    <source>
        <strain evidence="1 2">DSM 44223</strain>
    </source>
</reference>